<evidence type="ECO:0000256" key="2">
    <source>
        <dbReference type="ARBA" id="ARBA00012816"/>
    </source>
</evidence>
<comment type="similarity">
    <text evidence="1">Belongs to the class-II aminoacyl-tRNA synthetase family.</text>
</comment>
<dbReference type="Pfam" id="PF01336">
    <property type="entry name" value="tRNA_anti-codon"/>
    <property type="match status" value="1"/>
</dbReference>
<dbReference type="Gene3D" id="3.30.930.10">
    <property type="entry name" value="Bira Bifunctional Protein, Domain 2"/>
    <property type="match status" value="1"/>
</dbReference>
<dbReference type="STRING" id="1764295.A0A5B8MDK2"/>
<dbReference type="SUPFAM" id="SSF50249">
    <property type="entry name" value="Nucleic acid-binding proteins"/>
    <property type="match status" value="1"/>
</dbReference>
<evidence type="ECO:0000259" key="8">
    <source>
        <dbReference type="PROSITE" id="PS50862"/>
    </source>
</evidence>
<evidence type="ECO:0000256" key="6">
    <source>
        <dbReference type="ARBA" id="ARBA00022917"/>
    </source>
</evidence>
<keyword evidence="10" id="KW-1185">Reference proteome</keyword>
<dbReference type="Proteomes" id="UP000316726">
    <property type="component" value="Chromosome 1"/>
</dbReference>
<evidence type="ECO:0000256" key="3">
    <source>
        <dbReference type="ARBA" id="ARBA00022598"/>
    </source>
</evidence>
<dbReference type="GO" id="GO:0005739">
    <property type="term" value="C:mitochondrion"/>
    <property type="evidence" value="ECO:0007669"/>
    <property type="project" value="TreeGrafter"/>
</dbReference>
<evidence type="ECO:0000256" key="7">
    <source>
        <dbReference type="ARBA" id="ARBA00023146"/>
    </source>
</evidence>
<dbReference type="EC" id="6.1.1.22" evidence="2"/>
<keyword evidence="5" id="KW-0067">ATP-binding</keyword>
<keyword evidence="6" id="KW-0648">Protein biosynthesis</keyword>
<organism evidence="9 10">
    <name type="scientific">Chloropicon primus</name>
    <dbReference type="NCBI Taxonomy" id="1764295"/>
    <lineage>
        <taxon>Eukaryota</taxon>
        <taxon>Viridiplantae</taxon>
        <taxon>Chlorophyta</taxon>
        <taxon>Chloropicophyceae</taxon>
        <taxon>Chloropicales</taxon>
        <taxon>Chloropicaceae</taxon>
        <taxon>Chloropicon</taxon>
    </lineage>
</organism>
<feature type="domain" description="Aminoacyl-transfer RNA synthetases class-II family profile" evidence="8">
    <location>
        <begin position="368"/>
        <end position="602"/>
    </location>
</feature>
<keyword evidence="4" id="KW-0547">Nucleotide-binding</keyword>
<accession>A0A5B8MDK2</accession>
<dbReference type="CDD" id="cd04318">
    <property type="entry name" value="EcAsnRS_like_N"/>
    <property type="match status" value="1"/>
</dbReference>
<dbReference type="PROSITE" id="PS50862">
    <property type="entry name" value="AA_TRNA_LIGASE_II"/>
    <property type="match status" value="1"/>
</dbReference>
<dbReference type="Pfam" id="PF00152">
    <property type="entry name" value="tRNA-synt_2"/>
    <property type="match status" value="2"/>
</dbReference>
<dbReference type="CDD" id="cd00776">
    <property type="entry name" value="AsxRS_core"/>
    <property type="match status" value="1"/>
</dbReference>
<dbReference type="InterPro" id="IPR045864">
    <property type="entry name" value="aa-tRNA-synth_II/BPL/LPL"/>
</dbReference>
<dbReference type="Gene3D" id="2.40.50.140">
    <property type="entry name" value="Nucleic acid-binding proteins"/>
    <property type="match status" value="1"/>
</dbReference>
<dbReference type="PANTHER" id="PTHR22594:SF34">
    <property type="entry name" value="ASPARAGINE--TRNA LIGASE, MITOCHONDRIAL-RELATED"/>
    <property type="match status" value="1"/>
</dbReference>
<evidence type="ECO:0000256" key="5">
    <source>
        <dbReference type="ARBA" id="ARBA00022840"/>
    </source>
</evidence>
<dbReference type="InterPro" id="IPR006195">
    <property type="entry name" value="aa-tRNA-synth_II"/>
</dbReference>
<dbReference type="GO" id="GO:0006421">
    <property type="term" value="P:asparaginyl-tRNA aminoacylation"/>
    <property type="evidence" value="ECO:0007669"/>
    <property type="project" value="InterPro"/>
</dbReference>
<dbReference type="PANTHER" id="PTHR22594">
    <property type="entry name" value="ASPARTYL/LYSYL-TRNA SYNTHETASE"/>
    <property type="match status" value="1"/>
</dbReference>
<dbReference type="InterPro" id="IPR004522">
    <property type="entry name" value="Asn-tRNA-ligase"/>
</dbReference>
<proteinExistence type="inferred from homology"/>
<keyword evidence="3 9" id="KW-0436">Ligase</keyword>
<dbReference type="InterPro" id="IPR004365">
    <property type="entry name" value="NA-bd_OB_tRNA"/>
</dbReference>
<dbReference type="PRINTS" id="PR01042">
    <property type="entry name" value="TRNASYNTHASP"/>
</dbReference>
<evidence type="ECO:0000256" key="1">
    <source>
        <dbReference type="ARBA" id="ARBA00008226"/>
    </source>
</evidence>
<dbReference type="InterPro" id="IPR002312">
    <property type="entry name" value="Asp/Asn-tRNA-synth_IIb"/>
</dbReference>
<evidence type="ECO:0000313" key="10">
    <source>
        <dbReference type="Proteomes" id="UP000316726"/>
    </source>
</evidence>
<gene>
    <name evidence="9" type="ORF">A3770_01p10210</name>
</gene>
<dbReference type="EMBL" id="CP031034">
    <property type="protein sequence ID" value="QDZ18503.1"/>
    <property type="molecule type" value="Genomic_DNA"/>
</dbReference>
<reference evidence="9 10" key="1">
    <citation type="submission" date="2018-07" db="EMBL/GenBank/DDBJ databases">
        <title>The complete nuclear genome of the prasinophyte Chloropicon primus (CCMP1205).</title>
        <authorList>
            <person name="Pombert J.-F."/>
            <person name="Otis C."/>
            <person name="Turmel M."/>
            <person name="Lemieux C."/>
        </authorList>
    </citation>
    <scope>NUCLEOTIDE SEQUENCE [LARGE SCALE GENOMIC DNA]</scope>
    <source>
        <strain evidence="9 10">CCMP1205</strain>
    </source>
</reference>
<keyword evidence="7" id="KW-0030">Aminoacyl-tRNA synthetase</keyword>
<dbReference type="GO" id="GO:0005524">
    <property type="term" value="F:ATP binding"/>
    <property type="evidence" value="ECO:0007669"/>
    <property type="project" value="UniProtKB-KW"/>
</dbReference>
<protein>
    <recommendedName>
        <fullName evidence="2">asparagine--tRNA ligase</fullName>
        <ecNumber evidence="2">6.1.1.22</ecNumber>
    </recommendedName>
</protein>
<dbReference type="OrthoDB" id="1931232at2759"/>
<dbReference type="NCBIfam" id="NF003037">
    <property type="entry name" value="PRK03932.1"/>
    <property type="match status" value="1"/>
</dbReference>
<dbReference type="InterPro" id="IPR012340">
    <property type="entry name" value="NA-bd_OB-fold"/>
</dbReference>
<sequence length="612" mass="67301">MNRLVQVWSGQRQHFAAMSAAAPSYRRCFKGRPQGRGGSGSGSERLLVRLGPRKASLVRSRAIRTTTGTKTTGVFQRPPRISDILSAEGGRGEDEVCEVFGWVRSSRAQKSVAFLDVSDGSCASGLQVVASLAEAPGAHALVADGSCATGASVRVTGRVVASRAKGQKCELQAQEIEVLGECSAKDYPLQKKKHSLEFLRSVAHLRPRTRTIQCMARVRSTLTQCTHDFFGENGFTYVNTPVITRSDCEGAGEAFRITTAAADSEVSGASEGEDVEGALERARGEVAKQGLAVKEAKEKAKELGENPNAYAKGEIAVLLELKSKVEEMERRAQEGEGGPELDFFGGPAYLTVSGQLEAETYACAVRDVYTFGPTFRAENSNTQRHLAEFWMLEPELAFAGLEDVINCSEAYIKHCLGAVLNKNAEDLAFFSDFVSEGRADLLRHFLECDWHKVTYTEAVECLLSASERGDAKFEYPVEWGCDLQTEHERYLCEKVFEGTPVFVTDYPKDIKAFYMRLNEDGKTVAAVDLLVPGIGELVGGSAREERLEILEGNMKKHDVLESLWWYRELRVYGTVKHAGFGLGFERLVQLVTGLENIRDVTPFPRYPGHAEF</sequence>
<dbReference type="SUPFAM" id="SSF55681">
    <property type="entry name" value="Class II aaRS and biotin synthetases"/>
    <property type="match status" value="1"/>
</dbReference>
<dbReference type="GO" id="GO:0004816">
    <property type="term" value="F:asparagine-tRNA ligase activity"/>
    <property type="evidence" value="ECO:0007669"/>
    <property type="project" value="UniProtKB-EC"/>
</dbReference>
<evidence type="ECO:0000313" key="9">
    <source>
        <dbReference type="EMBL" id="QDZ18503.1"/>
    </source>
</evidence>
<dbReference type="NCBIfam" id="TIGR00457">
    <property type="entry name" value="asnS"/>
    <property type="match status" value="1"/>
</dbReference>
<dbReference type="GO" id="GO:0003676">
    <property type="term" value="F:nucleic acid binding"/>
    <property type="evidence" value="ECO:0007669"/>
    <property type="project" value="InterPro"/>
</dbReference>
<evidence type="ECO:0000256" key="4">
    <source>
        <dbReference type="ARBA" id="ARBA00022741"/>
    </source>
</evidence>
<dbReference type="InterPro" id="IPR004364">
    <property type="entry name" value="Aa-tRNA-synt_II"/>
</dbReference>
<dbReference type="AlphaFoldDB" id="A0A5B8MDK2"/>
<name>A0A5B8MDK2_9CHLO</name>
<dbReference type="HAMAP" id="MF_00534">
    <property type="entry name" value="Asn_tRNA_synth"/>
    <property type="match status" value="1"/>
</dbReference>